<feature type="compositionally biased region" description="Polar residues" evidence="1">
    <location>
        <begin position="26"/>
        <end position="37"/>
    </location>
</feature>
<sequence length="292" mass="30928">MNTDSGGYARKSVGLSFILSPMKRVQSSPNLATGNDSHSSDFDSWRSRSATDGLKNGDASSSSLAAKGFRSVRPNLQDKKSPIQSFNLLPAGTNPPDYNLIIDLANDLSPGMLTLTKNDKAVLKESYTHSSTSSYSYSETRANSVQQVNQPTSANNVSNVSASATASTQTRKVSSLKLTPVTIPDPPSHLNHQFEAHSKIQTSGSLPPASPPPQAVFNPSQPPSQIASVSIHLGAENLKNPASLSSNPRVEVKVPDPDPNRTSTAAPSQVEMSKTPPTVPPRPSPAQLLVHT</sequence>
<feature type="compositionally biased region" description="Polar residues" evidence="1">
    <location>
        <begin position="141"/>
        <end position="151"/>
    </location>
</feature>
<feature type="compositionally biased region" description="Polar residues" evidence="1">
    <location>
        <begin position="260"/>
        <end position="272"/>
    </location>
</feature>
<feature type="compositionally biased region" description="Low complexity" evidence="1">
    <location>
        <begin position="152"/>
        <end position="168"/>
    </location>
</feature>
<gene>
    <name evidence="2" type="ORF">GOODEAATRI_023284</name>
</gene>
<feature type="region of interest" description="Disordered" evidence="1">
    <location>
        <begin position="239"/>
        <end position="292"/>
    </location>
</feature>
<reference evidence="2 3" key="1">
    <citation type="submission" date="2021-06" db="EMBL/GenBank/DDBJ databases">
        <authorList>
            <person name="Palmer J.M."/>
        </authorList>
    </citation>
    <scope>NUCLEOTIDE SEQUENCE [LARGE SCALE GENOMIC DNA]</scope>
    <source>
        <strain evidence="2 3">GA_2019</strain>
        <tissue evidence="2">Muscle</tissue>
    </source>
</reference>
<protein>
    <submittedName>
        <fullName evidence="2">Uncharacterized protein</fullName>
    </submittedName>
</protein>
<proteinExistence type="predicted"/>
<feature type="region of interest" description="Disordered" evidence="1">
    <location>
        <begin position="26"/>
        <end position="77"/>
    </location>
</feature>
<name>A0ABV0Q0H1_9TELE</name>
<evidence type="ECO:0000313" key="3">
    <source>
        <dbReference type="Proteomes" id="UP001476798"/>
    </source>
</evidence>
<evidence type="ECO:0000313" key="2">
    <source>
        <dbReference type="EMBL" id="MEQ2189251.1"/>
    </source>
</evidence>
<organism evidence="2 3">
    <name type="scientific">Goodea atripinnis</name>
    <dbReference type="NCBI Taxonomy" id="208336"/>
    <lineage>
        <taxon>Eukaryota</taxon>
        <taxon>Metazoa</taxon>
        <taxon>Chordata</taxon>
        <taxon>Craniata</taxon>
        <taxon>Vertebrata</taxon>
        <taxon>Euteleostomi</taxon>
        <taxon>Actinopterygii</taxon>
        <taxon>Neopterygii</taxon>
        <taxon>Teleostei</taxon>
        <taxon>Neoteleostei</taxon>
        <taxon>Acanthomorphata</taxon>
        <taxon>Ovalentaria</taxon>
        <taxon>Atherinomorphae</taxon>
        <taxon>Cyprinodontiformes</taxon>
        <taxon>Goodeidae</taxon>
        <taxon>Goodea</taxon>
    </lineage>
</organism>
<feature type="compositionally biased region" description="Low complexity" evidence="1">
    <location>
        <begin position="128"/>
        <end position="140"/>
    </location>
</feature>
<dbReference type="Proteomes" id="UP001476798">
    <property type="component" value="Unassembled WGS sequence"/>
</dbReference>
<feature type="compositionally biased region" description="Basic and acidic residues" evidence="1">
    <location>
        <begin position="250"/>
        <end position="259"/>
    </location>
</feature>
<dbReference type="EMBL" id="JAHRIO010092444">
    <property type="protein sequence ID" value="MEQ2189251.1"/>
    <property type="molecule type" value="Genomic_DNA"/>
</dbReference>
<feature type="region of interest" description="Disordered" evidence="1">
    <location>
        <begin position="128"/>
        <end position="225"/>
    </location>
</feature>
<evidence type="ECO:0000256" key="1">
    <source>
        <dbReference type="SAM" id="MobiDB-lite"/>
    </source>
</evidence>
<keyword evidence="3" id="KW-1185">Reference proteome</keyword>
<comment type="caution">
    <text evidence="2">The sequence shown here is derived from an EMBL/GenBank/DDBJ whole genome shotgun (WGS) entry which is preliminary data.</text>
</comment>
<accession>A0ABV0Q0H1</accession>